<name>A0A0R1LVB5_9LACO</name>
<feature type="domain" description="WxL Interacting Protein host binding" evidence="3">
    <location>
        <begin position="163"/>
        <end position="299"/>
    </location>
</feature>
<dbReference type="InterPro" id="IPR021759">
    <property type="entry name" value="WxLIP_HBD"/>
</dbReference>
<dbReference type="Proteomes" id="UP000051955">
    <property type="component" value="Unassembled WGS sequence"/>
</dbReference>
<comment type="caution">
    <text evidence="4">The sequence shown here is derived from an EMBL/GenBank/DDBJ whole genome shotgun (WGS) entry which is preliminary data.</text>
</comment>
<accession>A0A0R1LVB5</accession>
<evidence type="ECO:0000259" key="2">
    <source>
        <dbReference type="Pfam" id="PF06030"/>
    </source>
</evidence>
<proteinExistence type="predicted"/>
<evidence type="ECO:0000256" key="1">
    <source>
        <dbReference type="SAM" id="Phobius"/>
    </source>
</evidence>
<evidence type="ECO:0000313" key="5">
    <source>
        <dbReference type="Proteomes" id="UP000051955"/>
    </source>
</evidence>
<keyword evidence="1" id="KW-0812">Transmembrane</keyword>
<evidence type="ECO:0000259" key="3">
    <source>
        <dbReference type="Pfam" id="PF11797"/>
    </source>
</evidence>
<protein>
    <submittedName>
        <fullName evidence="4">Cell surface protein</fullName>
    </submittedName>
</protein>
<gene>
    <name evidence="4" type="ORF">FD25_GL000910</name>
</gene>
<dbReference type="InterPro" id="IPR010317">
    <property type="entry name" value="WxLIP_PGBD"/>
</dbReference>
<keyword evidence="5" id="KW-1185">Reference proteome</keyword>
<dbReference type="OrthoDB" id="2365961at2"/>
<keyword evidence="1" id="KW-1133">Transmembrane helix</keyword>
<dbReference type="AlphaFoldDB" id="A0A0R1LVB5"/>
<feature type="transmembrane region" description="Helical" evidence="1">
    <location>
        <begin position="311"/>
        <end position="334"/>
    </location>
</feature>
<feature type="domain" description="WxL Interacting Protein peptidoglycan binding" evidence="2">
    <location>
        <begin position="33"/>
        <end position="154"/>
    </location>
</feature>
<dbReference type="Pfam" id="PF06030">
    <property type="entry name" value="WxLIP_PGBD"/>
    <property type="match status" value="1"/>
</dbReference>
<sequence length="343" mass="38153">MKKRLLQWLLVLGTMLLTLGGYHQLAHAESVGYTVNAILPKNQDDAAATYFALRMKPNQQQKLAVVITNQTKQTQRFQVRVNQAITNENGVIDYSQSNPTLDQSLKTGIKDIFAKPSLPTVTIPGKKSKTVSLKVKMPATQLNGMILGGINVQKLNADEKKAKKGVMINNRFAYVIGVRLRESGVNVAPNLKLLAVEAGQTNSLNQVKAQLQNPEPGIMNNLKVKAQVTKQGDSQVILKNEKANMSMAPNSNFKYAIPWGNTQLKAGTYTLTLDATAKGGYKWHFVKNFTVTQKQLSKLSNKFNQPQQKSYFWWFVGGGVIIVALLAVILYLLLKNRRRQDKD</sequence>
<keyword evidence="1" id="KW-0472">Membrane</keyword>
<organism evidence="4 5">
    <name type="scientific">Levilactobacillus acidifarinae DSM 19394 = JCM 15949</name>
    <dbReference type="NCBI Taxonomy" id="1423715"/>
    <lineage>
        <taxon>Bacteria</taxon>
        <taxon>Bacillati</taxon>
        <taxon>Bacillota</taxon>
        <taxon>Bacilli</taxon>
        <taxon>Lactobacillales</taxon>
        <taxon>Lactobacillaceae</taxon>
        <taxon>Levilactobacillus</taxon>
    </lineage>
</organism>
<dbReference type="STRING" id="1423715.FD25_GL000910"/>
<dbReference type="PATRIC" id="fig|1423715.3.peg.937"/>
<evidence type="ECO:0000313" key="4">
    <source>
        <dbReference type="EMBL" id="KRK95527.1"/>
    </source>
</evidence>
<dbReference type="EMBL" id="AZDV01000007">
    <property type="protein sequence ID" value="KRK95527.1"/>
    <property type="molecule type" value="Genomic_DNA"/>
</dbReference>
<dbReference type="RefSeq" id="WP_057802197.1">
    <property type="nucleotide sequence ID" value="NZ_AZDV01000007.1"/>
</dbReference>
<reference evidence="4 5" key="1">
    <citation type="journal article" date="2015" name="Genome Announc.">
        <title>Expanding the biotechnology potential of lactobacilli through comparative genomics of 213 strains and associated genera.</title>
        <authorList>
            <person name="Sun Z."/>
            <person name="Harris H.M."/>
            <person name="McCann A."/>
            <person name="Guo C."/>
            <person name="Argimon S."/>
            <person name="Zhang W."/>
            <person name="Yang X."/>
            <person name="Jeffery I.B."/>
            <person name="Cooney J.C."/>
            <person name="Kagawa T.F."/>
            <person name="Liu W."/>
            <person name="Song Y."/>
            <person name="Salvetti E."/>
            <person name="Wrobel A."/>
            <person name="Rasinkangas P."/>
            <person name="Parkhill J."/>
            <person name="Rea M.C."/>
            <person name="O'Sullivan O."/>
            <person name="Ritari J."/>
            <person name="Douillard F.P."/>
            <person name="Paul Ross R."/>
            <person name="Yang R."/>
            <person name="Briner A.E."/>
            <person name="Felis G.E."/>
            <person name="de Vos W.M."/>
            <person name="Barrangou R."/>
            <person name="Klaenhammer T.R."/>
            <person name="Caufield P.W."/>
            <person name="Cui Y."/>
            <person name="Zhang H."/>
            <person name="O'Toole P.W."/>
        </authorList>
    </citation>
    <scope>NUCLEOTIDE SEQUENCE [LARGE SCALE GENOMIC DNA]</scope>
    <source>
        <strain evidence="4 5">DSM 19394</strain>
    </source>
</reference>
<dbReference type="Pfam" id="PF11797">
    <property type="entry name" value="WxLIP_HBD"/>
    <property type="match status" value="1"/>
</dbReference>